<evidence type="ECO:0000256" key="4">
    <source>
        <dbReference type="ARBA" id="ARBA00023136"/>
    </source>
</evidence>
<dbReference type="InterPro" id="IPR035952">
    <property type="entry name" value="Rhomboid-like_sf"/>
</dbReference>
<feature type="domain" description="Peptidase S54 rhomboid" evidence="6">
    <location>
        <begin position="55"/>
        <end position="202"/>
    </location>
</feature>
<feature type="transmembrane region" description="Helical" evidence="5">
    <location>
        <begin position="125"/>
        <end position="145"/>
    </location>
</feature>
<gene>
    <name evidence="7" type="ORF">AQ619_04365</name>
</gene>
<evidence type="ECO:0000256" key="2">
    <source>
        <dbReference type="ARBA" id="ARBA00022692"/>
    </source>
</evidence>
<dbReference type="RefSeq" id="WP_062144792.1">
    <property type="nucleotide sequence ID" value="NZ_CP013002.1"/>
</dbReference>
<reference evidence="7 8" key="1">
    <citation type="submission" date="2015-10" db="EMBL/GenBank/DDBJ databases">
        <title>Conservation of the essential genome among Caulobacter and Brevundimonas species.</title>
        <authorList>
            <person name="Scott D."/>
            <person name="Ely B."/>
        </authorList>
    </citation>
    <scope>NUCLEOTIDE SEQUENCE [LARGE SCALE GENOMIC DNA]</scope>
    <source>
        <strain evidence="7 8">CB4</strain>
    </source>
</reference>
<protein>
    <recommendedName>
        <fullName evidence="6">Peptidase S54 rhomboid domain-containing protein</fullName>
    </recommendedName>
</protein>
<dbReference type="Gene3D" id="1.20.1540.10">
    <property type="entry name" value="Rhomboid-like"/>
    <property type="match status" value="1"/>
</dbReference>
<keyword evidence="2 5" id="KW-0812">Transmembrane</keyword>
<dbReference type="AlphaFoldDB" id="A0A0P0NY05"/>
<dbReference type="Proteomes" id="UP000056905">
    <property type="component" value="Chromosome"/>
</dbReference>
<dbReference type="SUPFAM" id="SSF144091">
    <property type="entry name" value="Rhomboid-like"/>
    <property type="match status" value="1"/>
</dbReference>
<evidence type="ECO:0000256" key="1">
    <source>
        <dbReference type="ARBA" id="ARBA00004141"/>
    </source>
</evidence>
<dbReference type="OrthoDB" id="9797190at2"/>
<sequence length="215" mass="21998">MTLDRPEEPREPMFNAPWPALLAAASILLSHLLLAGASPDTIYSLALEPVRIWRGEVAGLVTSLFVHGGWIHALMNAAFALAFGAPVARLLGLGLRGGSVFVLLYIMSGMGAGLAYAALHPGSTALVVGASGAVAGLMGAAGRLMDRPGVLSSPFAPRALSLALSWLVINLVMAAFGGFPGLTGAVAWEAHLFGFVAGALLVSPASWLAANSHGH</sequence>
<dbReference type="EMBL" id="CP013002">
    <property type="protein sequence ID" value="ALL12652.1"/>
    <property type="molecule type" value="Genomic_DNA"/>
</dbReference>
<evidence type="ECO:0000313" key="7">
    <source>
        <dbReference type="EMBL" id="ALL12652.1"/>
    </source>
</evidence>
<proteinExistence type="predicted"/>
<feature type="transmembrane region" description="Helical" evidence="5">
    <location>
        <begin position="157"/>
        <end position="179"/>
    </location>
</feature>
<dbReference type="GO" id="GO:0004252">
    <property type="term" value="F:serine-type endopeptidase activity"/>
    <property type="evidence" value="ECO:0007669"/>
    <property type="project" value="InterPro"/>
</dbReference>
<feature type="transmembrane region" description="Helical" evidence="5">
    <location>
        <begin position="191"/>
        <end position="210"/>
    </location>
</feature>
<name>A0A0P0NY05_9CAUL</name>
<accession>A0A0P0NY05</accession>
<feature type="transmembrane region" description="Helical" evidence="5">
    <location>
        <begin position="69"/>
        <end position="88"/>
    </location>
</feature>
<evidence type="ECO:0000313" key="8">
    <source>
        <dbReference type="Proteomes" id="UP000056905"/>
    </source>
</evidence>
<feature type="transmembrane region" description="Helical" evidence="5">
    <location>
        <begin position="100"/>
        <end position="119"/>
    </location>
</feature>
<organism evidence="7 8">
    <name type="scientific">Caulobacter henricii</name>
    <dbReference type="NCBI Taxonomy" id="69395"/>
    <lineage>
        <taxon>Bacteria</taxon>
        <taxon>Pseudomonadati</taxon>
        <taxon>Pseudomonadota</taxon>
        <taxon>Alphaproteobacteria</taxon>
        <taxon>Caulobacterales</taxon>
        <taxon>Caulobacteraceae</taxon>
        <taxon>Caulobacter</taxon>
    </lineage>
</organism>
<comment type="subcellular location">
    <subcellularLocation>
        <location evidence="1">Membrane</location>
        <topology evidence="1">Multi-pass membrane protein</topology>
    </subcellularLocation>
</comment>
<keyword evidence="4 5" id="KW-0472">Membrane</keyword>
<evidence type="ECO:0000259" key="6">
    <source>
        <dbReference type="Pfam" id="PF01694"/>
    </source>
</evidence>
<evidence type="ECO:0000256" key="5">
    <source>
        <dbReference type="SAM" id="Phobius"/>
    </source>
</evidence>
<dbReference type="GO" id="GO:0016020">
    <property type="term" value="C:membrane"/>
    <property type="evidence" value="ECO:0007669"/>
    <property type="project" value="UniProtKB-SubCell"/>
</dbReference>
<dbReference type="STRING" id="69395.AQ619_04365"/>
<dbReference type="Pfam" id="PF01694">
    <property type="entry name" value="Rhomboid"/>
    <property type="match status" value="1"/>
</dbReference>
<dbReference type="InterPro" id="IPR022764">
    <property type="entry name" value="Peptidase_S54_rhomboid_dom"/>
</dbReference>
<keyword evidence="8" id="KW-1185">Reference proteome</keyword>
<dbReference type="PANTHER" id="PTHR43066">
    <property type="entry name" value="RHOMBOID-RELATED PROTEIN"/>
    <property type="match status" value="1"/>
</dbReference>
<dbReference type="KEGG" id="chq:AQ619_04365"/>
<evidence type="ECO:0000256" key="3">
    <source>
        <dbReference type="ARBA" id="ARBA00022989"/>
    </source>
</evidence>
<keyword evidence="3 5" id="KW-1133">Transmembrane helix</keyword>